<dbReference type="GO" id="GO:0006508">
    <property type="term" value="P:proteolysis"/>
    <property type="evidence" value="ECO:0007669"/>
    <property type="project" value="InterPro"/>
</dbReference>
<dbReference type="SUPFAM" id="SSF49758">
    <property type="entry name" value="Calpain large subunit, middle domain (domain III)"/>
    <property type="match status" value="1"/>
</dbReference>
<dbReference type="Gene3D" id="1.10.238.10">
    <property type="entry name" value="EF-hand"/>
    <property type="match status" value="1"/>
</dbReference>
<dbReference type="PRINTS" id="PR00704">
    <property type="entry name" value="CALPAIN"/>
</dbReference>
<evidence type="ECO:0000256" key="1">
    <source>
        <dbReference type="ARBA" id="ARBA00007623"/>
    </source>
</evidence>
<dbReference type="CDD" id="cd00044">
    <property type="entry name" value="CysPc"/>
    <property type="match status" value="1"/>
</dbReference>
<dbReference type="InterPro" id="IPR022684">
    <property type="entry name" value="Calpain_cysteine_protease"/>
</dbReference>
<dbReference type="Gene3D" id="3.90.70.10">
    <property type="entry name" value="Cysteine proteinases"/>
    <property type="match status" value="1"/>
</dbReference>
<protein>
    <recommendedName>
        <fullName evidence="3">Calpain catalytic domain-containing protein</fullName>
    </recommendedName>
</protein>
<dbReference type="OrthoDB" id="424753at2759"/>
<dbReference type="Pfam" id="PF00648">
    <property type="entry name" value="Peptidase_C2"/>
    <property type="match status" value="1"/>
</dbReference>
<dbReference type="InterPro" id="IPR038765">
    <property type="entry name" value="Papain-like_cys_pep_sf"/>
</dbReference>
<feature type="domain" description="Calpain catalytic" evidence="3">
    <location>
        <begin position="22"/>
        <end position="301"/>
    </location>
</feature>
<dbReference type="PROSITE" id="PS50203">
    <property type="entry name" value="CALPAIN_CAT"/>
    <property type="match status" value="1"/>
</dbReference>
<dbReference type="GO" id="GO:0004198">
    <property type="term" value="F:calcium-dependent cysteine-type endopeptidase activity"/>
    <property type="evidence" value="ECO:0007669"/>
    <property type="project" value="InterPro"/>
</dbReference>
<proteinExistence type="inferred from homology"/>
<keyword evidence="5" id="KW-1185">Reference proteome</keyword>
<dbReference type="SUPFAM" id="SSF47473">
    <property type="entry name" value="EF-hand"/>
    <property type="match status" value="1"/>
</dbReference>
<dbReference type="InterPro" id="IPR022683">
    <property type="entry name" value="Calpain_III"/>
</dbReference>
<dbReference type="GO" id="GO:0005737">
    <property type="term" value="C:cytoplasm"/>
    <property type="evidence" value="ECO:0007669"/>
    <property type="project" value="TreeGrafter"/>
</dbReference>
<accession>A0A7R8WYK6</accession>
<comment type="caution">
    <text evidence="2">Lacks conserved residue(s) required for the propagation of feature annotation.</text>
</comment>
<dbReference type="InterPro" id="IPR001300">
    <property type="entry name" value="Peptidase_C2_calpain_cat"/>
</dbReference>
<dbReference type="SMART" id="SM00720">
    <property type="entry name" value="calpain_III"/>
    <property type="match status" value="1"/>
</dbReference>
<dbReference type="Pfam" id="PF01067">
    <property type="entry name" value="Calpain_III"/>
    <property type="match status" value="1"/>
</dbReference>
<dbReference type="InterPro" id="IPR011992">
    <property type="entry name" value="EF-hand-dom_pair"/>
</dbReference>
<evidence type="ECO:0000256" key="2">
    <source>
        <dbReference type="PROSITE-ProRule" id="PRU00239"/>
    </source>
</evidence>
<dbReference type="EMBL" id="CAJPEV010000028">
    <property type="protein sequence ID" value="CAG0879062.1"/>
    <property type="molecule type" value="Genomic_DNA"/>
</dbReference>
<dbReference type="Gene3D" id="2.60.120.380">
    <property type="match status" value="1"/>
</dbReference>
<dbReference type="InterPro" id="IPR022682">
    <property type="entry name" value="Calpain_domain_III"/>
</dbReference>
<name>A0A7R8WYK6_9CRUS</name>
<dbReference type="AlphaFoldDB" id="A0A7R8WYK6"/>
<dbReference type="InterPro" id="IPR036213">
    <property type="entry name" value="Calpain_III_sf"/>
</dbReference>
<organism evidence="4">
    <name type="scientific">Darwinula stevensoni</name>
    <dbReference type="NCBI Taxonomy" id="69355"/>
    <lineage>
        <taxon>Eukaryota</taxon>
        <taxon>Metazoa</taxon>
        <taxon>Ecdysozoa</taxon>
        <taxon>Arthropoda</taxon>
        <taxon>Crustacea</taxon>
        <taxon>Oligostraca</taxon>
        <taxon>Ostracoda</taxon>
        <taxon>Podocopa</taxon>
        <taxon>Podocopida</taxon>
        <taxon>Darwinulocopina</taxon>
        <taxon>Darwinuloidea</taxon>
        <taxon>Darwinulidae</taxon>
        <taxon>Darwinula</taxon>
    </lineage>
</organism>
<dbReference type="SUPFAM" id="SSF54001">
    <property type="entry name" value="Cysteine proteinases"/>
    <property type="match status" value="1"/>
</dbReference>
<dbReference type="EMBL" id="LR899545">
    <property type="protein sequence ID" value="CAD7240384.1"/>
    <property type="molecule type" value="Genomic_DNA"/>
</dbReference>
<evidence type="ECO:0000313" key="4">
    <source>
        <dbReference type="EMBL" id="CAD7240384.1"/>
    </source>
</evidence>
<sequence length="612" mass="69398">MTKTFFHGYEKIVKQCTARSQLWEDPEFPAVQSSVFYHQTPPFEFVWKRPKELSTDAVFVSSSERHLGLNEGKFGDQWLMSCMGCLHRIKSLFNHVIPPNQSFQDEDGYCGVFCFRIWWCGRWKEVLVDDRLPTVNGKLVFIHSQSSNEFWPSLLEKAYAKLHGSYEALKYGTTYDGLADFTGGIVEAVNLRQDPTGSSQRISKLLKMTSVVTCTVDLQTRKNQPERLANGISIGVNYRVCALEKVETFNVGMVQLICLQHPLGLGTDYIGMWSRDSSSWTEVPTQEQDRLRLHRLNPSQFCLVGNELICGDLSSIMVYGNEVSLLVDARITLSLYALADSFHINPQLLIICEDPDDVIISLSQGSIMEPKVIGFTIYTLSKPVTNALGQEFFRKHKSLFTSQYTNSRHLNNSCHLAPGSYVLLPTTFDPGQEASFVLRIYSHRTVKFRPLDIQPAVVSPVILQAPGPLGGKEFDQYEAVFLQLADEHRSVNAFELQELLEACLPNDFKDFLVSLKFWQNAFRSHTKEKLGILRAERLRDALLDVGYQLSSDIISVLILRYMRKDGTLRFGDFVSAVLHLSIAFRLFEKKSSTMTSNMKLGLAEWLSLALKC</sequence>
<reference evidence="4" key="1">
    <citation type="submission" date="2020-11" db="EMBL/GenBank/DDBJ databases">
        <authorList>
            <person name="Tran Van P."/>
        </authorList>
    </citation>
    <scope>NUCLEOTIDE SEQUENCE</scope>
</reference>
<dbReference type="PANTHER" id="PTHR10183:SF394">
    <property type="entry name" value="CALPAIN-C"/>
    <property type="match status" value="1"/>
</dbReference>
<dbReference type="PANTHER" id="PTHR10183">
    <property type="entry name" value="CALPAIN"/>
    <property type="match status" value="1"/>
</dbReference>
<comment type="similarity">
    <text evidence="1">Belongs to the peptidase C2 family.</text>
</comment>
<dbReference type="Proteomes" id="UP000677054">
    <property type="component" value="Unassembled WGS sequence"/>
</dbReference>
<dbReference type="SMART" id="SM00230">
    <property type="entry name" value="CysPc"/>
    <property type="match status" value="1"/>
</dbReference>
<evidence type="ECO:0000259" key="3">
    <source>
        <dbReference type="PROSITE" id="PS50203"/>
    </source>
</evidence>
<evidence type="ECO:0000313" key="5">
    <source>
        <dbReference type="Proteomes" id="UP000677054"/>
    </source>
</evidence>
<gene>
    <name evidence="4" type="ORF">DSTB1V02_LOCUS408</name>
</gene>